<feature type="disulfide bond" evidence="22">
    <location>
        <begin position="167"/>
        <end position="176"/>
    </location>
</feature>
<evidence type="ECO:0000256" key="12">
    <source>
        <dbReference type="ARBA" id="ARBA00022737"/>
    </source>
</evidence>
<dbReference type="Proteomes" id="UP000010556">
    <property type="component" value="Unassembled WGS sequence"/>
</dbReference>
<keyword evidence="19" id="KW-0968">Cytoplasmic vesicle</keyword>
<evidence type="ECO:0000256" key="4">
    <source>
        <dbReference type="ARBA" id="ARBA00011546"/>
    </source>
</evidence>
<evidence type="ECO:0000256" key="8">
    <source>
        <dbReference type="ARBA" id="ARBA00022490"/>
    </source>
</evidence>
<dbReference type="SMART" id="SM00164">
    <property type="entry name" value="TBC"/>
    <property type="match status" value="1"/>
</dbReference>
<dbReference type="PANTHER" id="PTHR10574">
    <property type="entry name" value="NETRIN/LAMININ-RELATED"/>
    <property type="match status" value="1"/>
</dbReference>
<keyword evidence="13" id="KW-0770">Synapse</keyword>
<dbReference type="Pfam" id="PF00053">
    <property type="entry name" value="EGF_laminin"/>
    <property type="match status" value="2"/>
</dbReference>
<evidence type="ECO:0000256" key="16">
    <source>
        <dbReference type="ARBA" id="ARBA00023180"/>
    </source>
</evidence>
<dbReference type="PANTHER" id="PTHR10574:SF292">
    <property type="entry name" value="NETRIN-3"/>
    <property type="match status" value="1"/>
</dbReference>
<dbReference type="EMBL" id="KB107323">
    <property type="protein sequence ID" value="ELK30077.1"/>
    <property type="molecule type" value="Genomic_DNA"/>
</dbReference>
<comment type="subunit">
    <text evidence="4">Interacts with ARF6.</text>
</comment>
<evidence type="ECO:0000256" key="19">
    <source>
        <dbReference type="ARBA" id="ARBA00023329"/>
    </source>
</evidence>
<dbReference type="GO" id="GO:0009888">
    <property type="term" value="P:tissue development"/>
    <property type="evidence" value="ECO:0007669"/>
    <property type="project" value="TreeGrafter"/>
</dbReference>
<keyword evidence="10" id="KW-0597">Phosphoprotein</keyword>
<dbReference type="GO" id="GO:0005096">
    <property type="term" value="F:GTPase activator activity"/>
    <property type="evidence" value="ECO:0007669"/>
    <property type="project" value="UniProtKB-KW"/>
</dbReference>
<accession>L5LVJ1</accession>
<dbReference type="GO" id="GO:0005604">
    <property type="term" value="C:basement membrane"/>
    <property type="evidence" value="ECO:0007669"/>
    <property type="project" value="TreeGrafter"/>
</dbReference>
<keyword evidence="14" id="KW-0472">Membrane</keyword>
<keyword evidence="7" id="KW-1003">Cell membrane</keyword>
<feature type="domain" description="Laminin EGF-like" evidence="23">
    <location>
        <begin position="146"/>
        <end position="195"/>
    </location>
</feature>
<dbReference type="FunFam" id="2.10.25.10:FF:000048">
    <property type="entry name" value="Netrin 3"/>
    <property type="match status" value="1"/>
</dbReference>
<feature type="disulfide bond" evidence="22">
    <location>
        <begin position="148"/>
        <end position="165"/>
    </location>
</feature>
<evidence type="ECO:0000313" key="25">
    <source>
        <dbReference type="EMBL" id="ELK30077.1"/>
    </source>
</evidence>
<organism evidence="25 26">
    <name type="scientific">Myotis davidii</name>
    <name type="common">David's myotis</name>
    <dbReference type="NCBI Taxonomy" id="225400"/>
    <lineage>
        <taxon>Eukaryota</taxon>
        <taxon>Metazoa</taxon>
        <taxon>Chordata</taxon>
        <taxon>Craniata</taxon>
        <taxon>Vertebrata</taxon>
        <taxon>Euteleostomi</taxon>
        <taxon>Mammalia</taxon>
        <taxon>Eutheria</taxon>
        <taxon>Laurasiatheria</taxon>
        <taxon>Chiroptera</taxon>
        <taxon>Yangochiroptera</taxon>
        <taxon>Vespertilionidae</taxon>
        <taxon>Myotis</taxon>
    </lineage>
</organism>
<keyword evidence="17" id="KW-0966">Cell projection</keyword>
<dbReference type="PROSITE" id="PS50027">
    <property type="entry name" value="EGF_LAM_2"/>
    <property type="match status" value="2"/>
</dbReference>
<dbReference type="SMART" id="SM00584">
    <property type="entry name" value="TLDc"/>
    <property type="match status" value="1"/>
</dbReference>
<keyword evidence="11" id="KW-0732">Signal</keyword>
<evidence type="ECO:0000313" key="26">
    <source>
        <dbReference type="Proteomes" id="UP000010556"/>
    </source>
</evidence>
<dbReference type="InterPro" id="IPR035969">
    <property type="entry name" value="Rab-GAP_TBC_sf"/>
</dbReference>
<keyword evidence="8" id="KW-0963">Cytoplasm</keyword>
<dbReference type="AlphaFoldDB" id="L5LVJ1"/>
<dbReference type="PROSITE" id="PS01248">
    <property type="entry name" value="EGF_LAM_1"/>
    <property type="match status" value="1"/>
</dbReference>
<feature type="disulfide bond" evidence="22">
    <location>
        <begin position="179"/>
        <end position="193"/>
    </location>
</feature>
<reference evidence="26" key="1">
    <citation type="journal article" date="2013" name="Science">
        <title>Comparative analysis of bat genomes provides insight into the evolution of flight and immunity.</title>
        <authorList>
            <person name="Zhang G."/>
            <person name="Cowled C."/>
            <person name="Shi Z."/>
            <person name="Huang Z."/>
            <person name="Bishop-Lilly K.A."/>
            <person name="Fang X."/>
            <person name="Wynne J.W."/>
            <person name="Xiong Z."/>
            <person name="Baker M.L."/>
            <person name="Zhao W."/>
            <person name="Tachedjian M."/>
            <person name="Zhu Y."/>
            <person name="Zhou P."/>
            <person name="Jiang X."/>
            <person name="Ng J."/>
            <person name="Yang L."/>
            <person name="Wu L."/>
            <person name="Xiao J."/>
            <person name="Feng Y."/>
            <person name="Chen Y."/>
            <person name="Sun X."/>
            <person name="Zhang Y."/>
            <person name="Marsh G.A."/>
            <person name="Crameri G."/>
            <person name="Broder C.C."/>
            <person name="Frey K.G."/>
            <person name="Wang L.F."/>
            <person name="Wang J."/>
        </authorList>
    </citation>
    <scope>NUCLEOTIDE SEQUENCE [LARGE SCALE GENOMIC DNA]</scope>
</reference>
<dbReference type="GO" id="GO:0034599">
    <property type="term" value="P:cellular response to oxidative stress"/>
    <property type="evidence" value="ECO:0007669"/>
    <property type="project" value="UniProtKB-ARBA"/>
</dbReference>
<dbReference type="Pfam" id="PF24973">
    <property type="entry name" value="EGF_LMN_ATRN"/>
    <property type="match status" value="1"/>
</dbReference>
<evidence type="ECO:0000256" key="2">
    <source>
        <dbReference type="ARBA" id="ARBA00004202"/>
    </source>
</evidence>
<dbReference type="InterPro" id="IPR050440">
    <property type="entry name" value="Laminin/Netrin_ECM"/>
</dbReference>
<comment type="function">
    <text evidence="21">May act as a GTPase-activating protein for Rab family protein(s). Involved in neuronal projections development, probably through a negative modulation of ARF6 function. Involved in the regulation of synaptic vesicle trafficking.</text>
</comment>
<dbReference type="SUPFAM" id="SSF47923">
    <property type="entry name" value="Ypt/Rab-GAP domain of gyp1p"/>
    <property type="match status" value="2"/>
</dbReference>
<evidence type="ECO:0000259" key="23">
    <source>
        <dbReference type="PROSITE" id="PS50027"/>
    </source>
</evidence>
<dbReference type="GO" id="GO:0016358">
    <property type="term" value="P:dendrite development"/>
    <property type="evidence" value="ECO:0007669"/>
    <property type="project" value="TreeGrafter"/>
</dbReference>
<dbReference type="GO" id="GO:0009887">
    <property type="term" value="P:animal organ morphogenesis"/>
    <property type="evidence" value="ECO:0007669"/>
    <property type="project" value="TreeGrafter"/>
</dbReference>
<dbReference type="FunFam" id="2.10.25.10:FF:000081">
    <property type="entry name" value="Netrin 1"/>
    <property type="match status" value="1"/>
</dbReference>
<evidence type="ECO:0000256" key="15">
    <source>
        <dbReference type="ARBA" id="ARBA00023157"/>
    </source>
</evidence>
<dbReference type="Pfam" id="PF07534">
    <property type="entry name" value="TLD"/>
    <property type="match status" value="2"/>
</dbReference>
<dbReference type="PROSITE" id="PS51886">
    <property type="entry name" value="TLDC"/>
    <property type="match status" value="1"/>
</dbReference>
<evidence type="ECO:0000256" key="17">
    <source>
        <dbReference type="ARBA" id="ARBA00023273"/>
    </source>
</evidence>
<name>L5LVJ1_MYODS</name>
<keyword evidence="18 22" id="KW-0424">Laminin EGF-like domain</keyword>
<dbReference type="GO" id="GO:0005886">
    <property type="term" value="C:plasma membrane"/>
    <property type="evidence" value="ECO:0007669"/>
    <property type="project" value="UniProtKB-SubCell"/>
</dbReference>
<evidence type="ECO:0000256" key="6">
    <source>
        <dbReference type="ARBA" id="ARBA00022468"/>
    </source>
</evidence>
<evidence type="ECO:0000256" key="18">
    <source>
        <dbReference type="ARBA" id="ARBA00023292"/>
    </source>
</evidence>
<keyword evidence="16" id="KW-0325">Glycoprotein</keyword>
<keyword evidence="6" id="KW-0343">GTPase activation</keyword>
<keyword evidence="15 22" id="KW-1015">Disulfide bond</keyword>
<evidence type="ECO:0000256" key="14">
    <source>
        <dbReference type="ARBA" id="ARBA00023136"/>
    </source>
</evidence>
<feature type="disulfide bond" evidence="22">
    <location>
        <begin position="113"/>
        <end position="122"/>
    </location>
</feature>
<evidence type="ECO:0000256" key="1">
    <source>
        <dbReference type="ARBA" id="ARBA00004156"/>
    </source>
</evidence>
<evidence type="ECO:0000256" key="21">
    <source>
        <dbReference type="ARBA" id="ARBA00046245"/>
    </source>
</evidence>
<comment type="subcellular location">
    <subcellularLocation>
        <location evidence="2">Cell membrane</location>
        <topology evidence="2">Peripheral membrane protein</topology>
    </subcellularLocation>
    <subcellularLocation>
        <location evidence="1">Cytoplasmic vesicle membrane</location>
    </subcellularLocation>
    <subcellularLocation>
        <location evidence="20">Presynapse</location>
    </subcellularLocation>
    <subcellularLocation>
        <location evidence="3">Secreted</location>
    </subcellularLocation>
</comment>
<feature type="domain" description="TLDc" evidence="24">
    <location>
        <begin position="606"/>
        <end position="823"/>
    </location>
</feature>
<dbReference type="GO" id="GO:0030659">
    <property type="term" value="C:cytoplasmic vesicle membrane"/>
    <property type="evidence" value="ECO:0007669"/>
    <property type="project" value="UniProtKB-SubCell"/>
</dbReference>
<sequence>MLGATSDSEAVVSYSYSATELQVGGRCKCNGHASRCLLDTQGHLICDCRHGTEGPDCGRCKPFYCDRPWQRATAWEAHACLACSCNGHARRCRFNMELYRLSGRRSGGVCLNCRHNTAGRHCHYCREGFYRDPGRAPNDRRACRACDCHPVGAAGKTCNQTTGQCPCKDGVTGLTCNRCAPGFQQSRSPVAPCVKTPVPGPTEESSPVESQDCDLHCKPTRGSYRISLKRFCRKDYDECSRFKRNWNDLVSYQNSLKQTLVTSPDTSTITGRKGYNCFVDKDKMDTAIQDLGPKELSCTELQELKQLARQGYWAHSHALRGKVYQRLIRDIPCRTVTPDASVYSDIVGKIVGKHSSSTLPLPEFVDNTQVPSYCLNTRGEGAVRKILLCIANQFPDISFCPALPAVVALLLHYSIDEAECFEKACRILACNDPSKKLIDQSFLAFESSCMTFGDLVNKYCQAAHKLMVAVSEDVLQVYADWQRWLFGELPLSYFARVFDVFLVEGYKVLYRVALAILKFFHKVKAGQPLESDNVKQDIRTFVKDIAKTVSPEKLLEKAFAIRLFSRKEIQLLQMANEKALKQRGITVKQKRQFVHLAVHAENFHSEIVSVKEMRDIWSWIPERFALCQPLLLFSSLQHGYSLTRFYFQCEGHEPTLLLIKTTQKEVCGAYLSTDWSERNKFGGKLGFFGTGECFVFRLQPEVQRYEWVVIKHPELTKPVSLETSATSSRHCHSVSLSTSSSSDPADRLSPFLATRHFNLPSKTESMFMAGGSDCLIIGGGGGQALYIDGDLNRGRTGHCDTFNNQPLCSENFLIAAVEAWGFQDPDTC</sequence>
<evidence type="ECO:0000256" key="22">
    <source>
        <dbReference type="PROSITE-ProRule" id="PRU00460"/>
    </source>
</evidence>
<dbReference type="Gene3D" id="2.10.25.10">
    <property type="entry name" value="Laminin"/>
    <property type="match status" value="2"/>
</dbReference>
<dbReference type="GO" id="GO:0098793">
    <property type="term" value="C:presynapse"/>
    <property type="evidence" value="ECO:0007669"/>
    <property type="project" value="UniProtKB-SubCell"/>
</dbReference>
<feature type="domain" description="Laminin EGF-like" evidence="23">
    <location>
        <begin position="83"/>
        <end position="145"/>
    </location>
</feature>
<dbReference type="Gene3D" id="1.10.472.80">
    <property type="entry name" value="Ypt/Rab-GAP domain of gyp1p, domain 3"/>
    <property type="match status" value="1"/>
</dbReference>
<evidence type="ECO:0000256" key="10">
    <source>
        <dbReference type="ARBA" id="ARBA00022553"/>
    </source>
</evidence>
<dbReference type="SUPFAM" id="SSF57196">
    <property type="entry name" value="EGF/Laminin"/>
    <property type="match status" value="3"/>
</dbReference>
<dbReference type="InterPro" id="IPR056863">
    <property type="entry name" value="LMN_ATRN_NET-like_EGF"/>
</dbReference>
<feature type="disulfide bond" evidence="22">
    <location>
        <begin position="146"/>
        <end position="158"/>
    </location>
</feature>
<dbReference type="FunFam" id="1.10.472.80:FF:000032">
    <property type="entry name" value="TBC1 domain family member 24 isoform X1"/>
    <property type="match status" value="1"/>
</dbReference>
<evidence type="ECO:0000256" key="11">
    <source>
        <dbReference type="ARBA" id="ARBA00022729"/>
    </source>
</evidence>
<proteinExistence type="predicted"/>
<dbReference type="CDD" id="cd00055">
    <property type="entry name" value="EGF_Lam"/>
    <property type="match status" value="3"/>
</dbReference>
<keyword evidence="12" id="KW-0677">Repeat</keyword>
<evidence type="ECO:0000256" key="3">
    <source>
        <dbReference type="ARBA" id="ARBA00004613"/>
    </source>
</evidence>
<dbReference type="SMART" id="SM00180">
    <property type="entry name" value="EGF_Lam"/>
    <property type="match status" value="3"/>
</dbReference>
<dbReference type="Pfam" id="PF00566">
    <property type="entry name" value="RabGAP-TBC"/>
    <property type="match status" value="1"/>
</dbReference>
<evidence type="ECO:0000256" key="13">
    <source>
        <dbReference type="ARBA" id="ARBA00023018"/>
    </source>
</evidence>
<dbReference type="eggNOG" id="KOG2801">
    <property type="taxonomic scope" value="Eukaryota"/>
</dbReference>
<dbReference type="InterPro" id="IPR006571">
    <property type="entry name" value="TLDc_dom"/>
</dbReference>
<evidence type="ECO:0000256" key="9">
    <source>
        <dbReference type="ARBA" id="ARBA00022525"/>
    </source>
</evidence>
<protein>
    <recommendedName>
        <fullName evidence="5">TBC1 domain family member 24</fullName>
    </recommendedName>
</protein>
<dbReference type="Gene3D" id="2.60.120.260">
    <property type="entry name" value="Galactose-binding domain-like"/>
    <property type="match status" value="1"/>
</dbReference>
<evidence type="ECO:0000259" key="24">
    <source>
        <dbReference type="PROSITE" id="PS51886"/>
    </source>
</evidence>
<gene>
    <name evidence="25" type="ORF">MDA_GLEAN10007730</name>
</gene>
<evidence type="ECO:0000256" key="20">
    <source>
        <dbReference type="ARBA" id="ARBA00034106"/>
    </source>
</evidence>
<dbReference type="GO" id="GO:0005576">
    <property type="term" value="C:extracellular region"/>
    <property type="evidence" value="ECO:0007669"/>
    <property type="project" value="UniProtKB-SubCell"/>
</dbReference>
<evidence type="ECO:0000256" key="5">
    <source>
        <dbReference type="ARBA" id="ARBA00014206"/>
    </source>
</evidence>
<comment type="caution">
    <text evidence="22">Lacks conserved residue(s) required for the propagation of feature annotation.</text>
</comment>
<dbReference type="InterPro" id="IPR002049">
    <property type="entry name" value="LE_dom"/>
</dbReference>
<dbReference type="GO" id="GO:0008045">
    <property type="term" value="P:motor neuron axon guidance"/>
    <property type="evidence" value="ECO:0007669"/>
    <property type="project" value="TreeGrafter"/>
</dbReference>
<keyword evidence="26" id="KW-1185">Reference proteome</keyword>
<evidence type="ECO:0000256" key="7">
    <source>
        <dbReference type="ARBA" id="ARBA00022475"/>
    </source>
</evidence>
<dbReference type="InterPro" id="IPR000195">
    <property type="entry name" value="Rab-GAP-TBC_dom"/>
</dbReference>
<keyword evidence="9" id="KW-0964">Secreted</keyword>